<reference evidence="2" key="2">
    <citation type="submission" date="2019-02" db="EMBL/GenBank/DDBJ databases">
        <title>Opniocepnalus argus Var Kimnra genome.</title>
        <authorList>
            <person name="Zhou C."/>
            <person name="Xiao S."/>
        </authorList>
    </citation>
    <scope>NUCLEOTIDE SEQUENCE [LARGE SCALE GENOMIC DNA]</scope>
</reference>
<organism evidence="1 2">
    <name type="scientific">Channa argus</name>
    <name type="common">Northern snakehead</name>
    <name type="synonym">Ophicephalus argus</name>
    <dbReference type="NCBI Taxonomy" id="215402"/>
    <lineage>
        <taxon>Eukaryota</taxon>
        <taxon>Metazoa</taxon>
        <taxon>Chordata</taxon>
        <taxon>Craniata</taxon>
        <taxon>Vertebrata</taxon>
        <taxon>Euteleostomi</taxon>
        <taxon>Actinopterygii</taxon>
        <taxon>Neopterygii</taxon>
        <taxon>Teleostei</taxon>
        <taxon>Neoteleostei</taxon>
        <taxon>Acanthomorphata</taxon>
        <taxon>Anabantaria</taxon>
        <taxon>Anabantiformes</taxon>
        <taxon>Channoidei</taxon>
        <taxon>Channidae</taxon>
        <taxon>Channa</taxon>
    </lineage>
</organism>
<dbReference type="EMBL" id="CM015727">
    <property type="protein sequence ID" value="KAF3700788.1"/>
    <property type="molecule type" value="Genomic_DNA"/>
</dbReference>
<dbReference type="AlphaFoldDB" id="A0A6G1QEX8"/>
<evidence type="ECO:0000313" key="1">
    <source>
        <dbReference type="EMBL" id="KAF3700788.1"/>
    </source>
</evidence>
<accession>A0A6G1QEX8</accession>
<keyword evidence="2" id="KW-1185">Reference proteome</keyword>
<proteinExistence type="predicted"/>
<evidence type="ECO:0000313" key="2">
    <source>
        <dbReference type="Proteomes" id="UP000503349"/>
    </source>
</evidence>
<protein>
    <submittedName>
        <fullName evidence="1">Uncharacterized protein</fullName>
    </submittedName>
</protein>
<gene>
    <name evidence="1" type="ORF">EXN66_Car016476</name>
</gene>
<name>A0A6G1QEX8_CHAAH</name>
<dbReference type="Proteomes" id="UP000503349">
    <property type="component" value="Chromosome 16"/>
</dbReference>
<reference evidence="1 2" key="1">
    <citation type="submission" date="2019-02" db="EMBL/GenBank/DDBJ databases">
        <title>Opniocepnalus argus genome.</title>
        <authorList>
            <person name="Zhou C."/>
            <person name="Xiao S."/>
        </authorList>
    </citation>
    <scope>NUCLEOTIDE SEQUENCE [LARGE SCALE GENOMIC DNA]</scope>
    <source>
        <strain evidence="1">OARG1902GOOAL</strain>
        <tissue evidence="1">Muscle</tissue>
    </source>
</reference>
<sequence>MKKLQFLGQKASRMMDLNLFLEACHLNKTFKVSGKFLYPISTLLTGRENLQPNLPQTHQPLASYGVFIPAHTFT</sequence>